<organism evidence="1 2">
    <name type="scientific">Moumouvirus australiensis</name>
    <dbReference type="NCBI Taxonomy" id="2109587"/>
    <lineage>
        <taxon>Viruses</taxon>
        <taxon>Varidnaviria</taxon>
        <taxon>Bamfordvirae</taxon>
        <taxon>Nucleocytoviricota</taxon>
        <taxon>Megaviricetes</taxon>
        <taxon>Imitervirales</taxon>
        <taxon>Mimiviridae</taxon>
        <taxon>Megamimivirinae</taxon>
        <taxon>Moumouvirus</taxon>
        <taxon>Moumouvirus australiense</taxon>
    </lineage>
</organism>
<protein>
    <submittedName>
        <fullName evidence="1">Uncharacterized protein</fullName>
    </submittedName>
</protein>
<reference evidence="2" key="1">
    <citation type="submission" date="2018-01" db="EMBL/GenBank/DDBJ databases">
        <title>Testimony of 'menage a trois' revealed by the proteome of Megavirus virophage.</title>
        <authorList>
            <person name="Jeudy S."/>
            <person name="Bertaux L."/>
            <person name="Alempic J.-M."/>
            <person name="Lartigue A."/>
            <person name="Legendre M."/>
            <person name="Philippe N."/>
            <person name="Beucher L."/>
            <person name="Biondi E."/>
            <person name="Juul S."/>
            <person name="Turner D."/>
            <person name="Coute Y."/>
            <person name="Claverie J.-M."/>
            <person name="Abergel C."/>
        </authorList>
    </citation>
    <scope>NUCLEOTIDE SEQUENCE [LARGE SCALE GENOMIC DNA]</scope>
</reference>
<keyword evidence="2" id="KW-1185">Reference proteome</keyword>
<evidence type="ECO:0000313" key="2">
    <source>
        <dbReference type="Proteomes" id="UP000289600"/>
    </source>
</evidence>
<sequence>MNITHMSKLSTHYGQNILKPNFNNIFKESYIVVDSSKRQNKTINNYDKLYNLKPYALSFTNDSNIIKINMPFHEFESGDYLSVNNIVSKMVFLNNVISIKKNSKYMRINHNNHGLSLYGRFDPKNNTEFKKVEYIDKLPKNFLESDIIPDTYNKLYICKKPRNILQISLTGISGNNFNRDFIGNIPVNFLNTSIHNVYLIFREEDGIFQHDPDNYLIKLNKKSSINYSDNLNFIKDNEGNNTTKKSTNTTCVKYHNLYGIPISLFNPSNNFEVTSTHTNFFYLDIKYKAIVDPNYPFYNYTDIQCDNCDCNEIINNNMGGGPLPYVRKISQQIIGYPNPNKYIYKLDNDYKNIISAQIISTTFINFERQITEKNNKFYWRNLDDKHIYNISIEPGNYSLTDLSNIIQQKLNSVINIKYQNKIIPFNKYDKHGNYKYHIFNVDINPNTDKVIFSSYKEIEFNSVDPIINIPNKLIFLNLSTNLLNLLKKYQNIFAFFNDDDAGNYTKNNLYKLSQLSNHLIGKLKLKINILINYKNTIVSSNTTTLFKNYNYISDVINLPNHNLMVGDIIVTDKIINKYNQYNKHNSYIYQINEIVDSNNIKIKICNSDEFILILDNDIINIPINDDTNLIQNENILSKVKNLTNQNDVMIIHHPSHELKKNMQIIISNSQPINNVPQNIINQKHTIHKILNKDQYLIYLDNYDPINSQNSADYFSARIKYPNKFQLLFNYEDTIGKILNFNTQDNTLITPYQYILSNNDVSENKSKIAMNEFSYFYITCKNFGCFENTKPVEDVFGIIKLTDITRNGKYLDESFVPGEKIFETPLNSLNEIDIEMRYPNGDLVEFNNMDHMFVIKLTQINNQPFNININEKSGLQFIN</sequence>
<dbReference type="EMBL" id="MG807320">
    <property type="protein sequence ID" value="AVL94719.1"/>
    <property type="molecule type" value="Genomic_DNA"/>
</dbReference>
<gene>
    <name evidence="1" type="ORF">mc_333</name>
</gene>
<proteinExistence type="predicted"/>
<evidence type="ECO:0000313" key="1">
    <source>
        <dbReference type="EMBL" id="AVL94719.1"/>
    </source>
</evidence>
<name>A0A2P1ELG1_9VIRU</name>
<dbReference type="Proteomes" id="UP000289600">
    <property type="component" value="Segment"/>
</dbReference>
<accession>A0A2P1ELG1</accession>